<dbReference type="STRING" id="35608.A0A2U1LE39"/>
<proteinExistence type="predicted"/>
<accession>A0A2U1LE39</accession>
<comment type="caution">
    <text evidence="1">The sequence shown here is derived from an EMBL/GenBank/DDBJ whole genome shotgun (WGS) entry which is preliminary data.</text>
</comment>
<protein>
    <submittedName>
        <fullName evidence="1">Uncharacterized protein</fullName>
    </submittedName>
</protein>
<reference evidence="1 2" key="1">
    <citation type="journal article" date="2018" name="Mol. Plant">
        <title>The genome of Artemisia annua provides insight into the evolution of Asteraceae family and artemisinin biosynthesis.</title>
        <authorList>
            <person name="Shen Q."/>
            <person name="Zhang L."/>
            <person name="Liao Z."/>
            <person name="Wang S."/>
            <person name="Yan T."/>
            <person name="Shi P."/>
            <person name="Liu M."/>
            <person name="Fu X."/>
            <person name="Pan Q."/>
            <person name="Wang Y."/>
            <person name="Lv Z."/>
            <person name="Lu X."/>
            <person name="Zhang F."/>
            <person name="Jiang W."/>
            <person name="Ma Y."/>
            <person name="Chen M."/>
            <person name="Hao X."/>
            <person name="Li L."/>
            <person name="Tang Y."/>
            <person name="Lv G."/>
            <person name="Zhou Y."/>
            <person name="Sun X."/>
            <person name="Brodelius P.E."/>
            <person name="Rose J.K.C."/>
            <person name="Tang K."/>
        </authorList>
    </citation>
    <scope>NUCLEOTIDE SEQUENCE [LARGE SCALE GENOMIC DNA]</scope>
    <source>
        <strain evidence="2">cv. Huhao1</strain>
        <tissue evidence="1">Leaf</tissue>
    </source>
</reference>
<name>A0A2U1LE39_ARTAN</name>
<dbReference type="AlphaFoldDB" id="A0A2U1LE39"/>
<sequence length="109" mass="12426">MSYNGCVLLFLHRIVNFLIKMKKVAMDIVLGLTGSDDGLQSLDSYSRMALPALSHLLAEKKVYVERRAGSDSVRTGPYTVKGEMQFRRIRFITSNRLNCIELHMIISFK</sequence>
<organism evidence="1 2">
    <name type="scientific">Artemisia annua</name>
    <name type="common">Sweet wormwood</name>
    <dbReference type="NCBI Taxonomy" id="35608"/>
    <lineage>
        <taxon>Eukaryota</taxon>
        <taxon>Viridiplantae</taxon>
        <taxon>Streptophyta</taxon>
        <taxon>Embryophyta</taxon>
        <taxon>Tracheophyta</taxon>
        <taxon>Spermatophyta</taxon>
        <taxon>Magnoliopsida</taxon>
        <taxon>eudicotyledons</taxon>
        <taxon>Gunneridae</taxon>
        <taxon>Pentapetalae</taxon>
        <taxon>asterids</taxon>
        <taxon>campanulids</taxon>
        <taxon>Asterales</taxon>
        <taxon>Asteraceae</taxon>
        <taxon>Asteroideae</taxon>
        <taxon>Anthemideae</taxon>
        <taxon>Artemisiinae</taxon>
        <taxon>Artemisia</taxon>
    </lineage>
</organism>
<keyword evidence="2" id="KW-1185">Reference proteome</keyword>
<dbReference type="OrthoDB" id="338814at2759"/>
<gene>
    <name evidence="1" type="ORF">CTI12_AA500900</name>
</gene>
<evidence type="ECO:0000313" key="1">
    <source>
        <dbReference type="EMBL" id="PWA47258.1"/>
    </source>
</evidence>
<evidence type="ECO:0000313" key="2">
    <source>
        <dbReference type="Proteomes" id="UP000245207"/>
    </source>
</evidence>
<dbReference type="EMBL" id="PKPP01009892">
    <property type="protein sequence ID" value="PWA47258.1"/>
    <property type="molecule type" value="Genomic_DNA"/>
</dbReference>
<dbReference type="Proteomes" id="UP000245207">
    <property type="component" value="Unassembled WGS sequence"/>
</dbReference>